<keyword evidence="2" id="KW-0812">Transmembrane</keyword>
<feature type="compositionally biased region" description="Polar residues" evidence="1">
    <location>
        <begin position="239"/>
        <end position="249"/>
    </location>
</feature>
<gene>
    <name evidence="3" type="ORF">CLV89_106201</name>
</gene>
<keyword evidence="2" id="KW-1133">Transmembrane helix</keyword>
<proteinExistence type="predicted"/>
<evidence type="ECO:0000256" key="2">
    <source>
        <dbReference type="SAM" id="Phobius"/>
    </source>
</evidence>
<protein>
    <submittedName>
        <fullName evidence="3">Uncharacterized protein</fullName>
    </submittedName>
</protein>
<dbReference type="Proteomes" id="UP000237718">
    <property type="component" value="Unassembled WGS sequence"/>
</dbReference>
<keyword evidence="2" id="KW-0472">Membrane</keyword>
<feature type="transmembrane region" description="Helical" evidence="2">
    <location>
        <begin position="456"/>
        <end position="474"/>
    </location>
</feature>
<dbReference type="RefSeq" id="WP_106163920.1">
    <property type="nucleotide sequence ID" value="NZ_PVUF01000006.1"/>
</dbReference>
<dbReference type="OrthoDB" id="1488190at2"/>
<evidence type="ECO:0000256" key="1">
    <source>
        <dbReference type="SAM" id="MobiDB-lite"/>
    </source>
</evidence>
<sequence>MATTEHQHHVIHADLSHAHAGEDHWLHAAGRSYELVPHDDASRAEARKAAPHLLSVDDHKLTHFTSEPVMLPRNQVVRVHIKHSLNTFDVADDASHGSTHSGIVQPPAGGDPEAPVHHHINWTSTAAALIFHHPDLITHDPDVAAIVMAFMTDQQNSKRIVGMVSDLATAMSHAGPPTPEGVTPEGWAVLKPMKVTTSNGTSTHYQQVPTQTIIDAAGDVMTAMMIATKNDPKLKGKKWQQQTGDSVQSGSGGAGANLSDTSQPAAQELMTLRAGGSGDNWSAALTISGEQHGLQTSLSIKDASTRTINVKMDNTFIRYLGAYIAFYDADDNLIDISDWDFDCGIPGISAFENKNYRCLGLISAVNNFMAIPITADPGQLNYGDGVDITFPSAKATSAKIFGVGLGTGDIPYGNAIVPGGVMTGFVNLAIPAFLMGFAVAAQSYKPLYKIMEDKKVIAAAVAAGAGFFGVQFGTSAAHHKMNWTALTSLCSILFNQGLTKALAWCEATIVEGEIEDEIPFSGWLVVALNIATGVAQLAETIVEVATSPWFITNTVTEQITSTITVHPDPRHQAWPQGQAGTKSRCEAKMIFKNQGRPTVSQVFDIPANFTDAQIQFAFDGNTLGGEVKIEADFYIDSWLAGKAQSGWLKNEEDITADMTLYLVQLPIPITASSTFKHSAILTYENEAYSWNDTATAPVSTLADLSTSSNANEISECVALALSQRYAVLGQSFKAAGTGLAPATGGGFDTQLFAFQSQNIPGRPMSDVKWMTAGFTYQSELIYDPFPPKFLMKDGQWVLENDRPVPDPEDVDLGCYYVDPRLQDVSLDEGGGFHLRKVDVSGTSDFAPGTLPDPNLLSHGRFPFFPDHTAMHPSGHLIAVNQQAAKVMILNIEQAGKSDADMPVANTNAGKALIADREGFLFRPVALGCSYDGTLLILDQVFSQETSESRVQAFDLLGRPVPCFLDDKGEATSILPIPNDGEVYLDMCVVGNKSMTYIFILYYTGNGKSPTDYNVAIYGFGEKAKSSEMTPIVTTNKVPAARIAVDMWHTLYTLNYQMVADTAGKASGPITSHAGPAGRTVLSISEWLLPVPGQT</sequence>
<reference evidence="3 4" key="1">
    <citation type="submission" date="2018-03" db="EMBL/GenBank/DDBJ databases">
        <title>Genomic Encyclopedia of Archaeal and Bacterial Type Strains, Phase II (KMG-II): from individual species to whole genera.</title>
        <authorList>
            <person name="Goeker M."/>
        </authorList>
    </citation>
    <scope>NUCLEOTIDE SEQUENCE [LARGE SCALE GENOMIC DNA]</scope>
    <source>
        <strain evidence="3 4">DSM 25328</strain>
    </source>
</reference>
<name>A0A2T1AH69_TRISK</name>
<feature type="transmembrane region" description="Helical" evidence="2">
    <location>
        <begin position="424"/>
        <end position="444"/>
    </location>
</feature>
<accession>A0A2T1AH69</accession>
<evidence type="ECO:0000313" key="4">
    <source>
        <dbReference type="Proteomes" id="UP000237718"/>
    </source>
</evidence>
<feature type="region of interest" description="Disordered" evidence="1">
    <location>
        <begin position="232"/>
        <end position="260"/>
    </location>
</feature>
<evidence type="ECO:0000313" key="3">
    <source>
        <dbReference type="EMBL" id="PRZ47668.1"/>
    </source>
</evidence>
<comment type="caution">
    <text evidence="3">The sequence shown here is derived from an EMBL/GenBank/DDBJ whole genome shotgun (WGS) entry which is preliminary data.</text>
</comment>
<dbReference type="AlphaFoldDB" id="A0A2T1AH69"/>
<dbReference type="EMBL" id="PVUF01000006">
    <property type="protein sequence ID" value="PRZ47668.1"/>
    <property type="molecule type" value="Genomic_DNA"/>
</dbReference>
<organism evidence="3 4">
    <name type="scientific">Tritonibacter scottomollicae</name>
    <name type="common">Epibacterium scottomollicae</name>
    <dbReference type="NCBI Taxonomy" id="483013"/>
    <lineage>
        <taxon>Bacteria</taxon>
        <taxon>Pseudomonadati</taxon>
        <taxon>Pseudomonadota</taxon>
        <taxon>Alphaproteobacteria</taxon>
        <taxon>Rhodobacterales</taxon>
        <taxon>Paracoccaceae</taxon>
        <taxon>Tritonibacter</taxon>
    </lineage>
</organism>